<feature type="coiled-coil region" evidence="1">
    <location>
        <begin position="116"/>
        <end position="171"/>
    </location>
</feature>
<feature type="chain" id="PRO_5011797527" description="Lipoprotein" evidence="2">
    <location>
        <begin position="26"/>
        <end position="279"/>
    </location>
</feature>
<keyword evidence="1" id="KW-0175">Coiled coil</keyword>
<reference evidence="3" key="1">
    <citation type="journal article" date="2017" name="Front. Microbiol.">
        <title>Identification of Novel Conjugative Plasmids with Multiple Copies of fosB that Confer High-Level Fosfomycin Resistance to Vancomycin-Resistant Enterococci.</title>
        <authorList>
            <person name="Sun L."/>
            <person name="Zhang P."/>
            <person name="Qu T."/>
            <person name="Chen Y."/>
            <person name="Hua X."/>
            <person name="Shi K."/>
            <person name="Yu Y."/>
        </authorList>
    </citation>
    <scope>NUCLEOTIDE SEQUENCE</scope>
    <source>
        <strain evidence="3">19081</strain>
        <plasmid evidence="3">pEA19081</plasmid>
    </source>
</reference>
<proteinExistence type="predicted"/>
<dbReference type="RefSeq" id="WP_010724527.1">
    <property type="nucleotide sequence ID" value="NZ_KX976485.1"/>
</dbReference>
<gene>
    <name evidence="3" type="ORF">pEA19081_p43</name>
</gene>
<evidence type="ECO:0008006" key="4">
    <source>
        <dbReference type="Google" id="ProtNLM"/>
    </source>
</evidence>
<evidence type="ECO:0000256" key="1">
    <source>
        <dbReference type="SAM" id="Coils"/>
    </source>
</evidence>
<protein>
    <recommendedName>
        <fullName evidence="4">Lipoprotein</fullName>
    </recommendedName>
</protein>
<keyword evidence="2" id="KW-0732">Signal</keyword>
<dbReference type="PROSITE" id="PS51257">
    <property type="entry name" value="PROKAR_LIPOPROTEIN"/>
    <property type="match status" value="1"/>
</dbReference>
<dbReference type="AlphaFoldDB" id="A0A286KC96"/>
<evidence type="ECO:0000313" key="3">
    <source>
        <dbReference type="EMBL" id="APB62539.1"/>
    </source>
</evidence>
<evidence type="ECO:0000256" key="2">
    <source>
        <dbReference type="SAM" id="SignalP"/>
    </source>
</evidence>
<geneLocation type="plasmid" evidence="3">
    <name>pEA19081</name>
</geneLocation>
<accession>A0A286KC96</accession>
<keyword evidence="3" id="KW-0614">Plasmid</keyword>
<organism evidence="3">
    <name type="scientific">Enterococcus avium</name>
    <name type="common">Streptococcus avium</name>
    <dbReference type="NCBI Taxonomy" id="33945"/>
    <lineage>
        <taxon>Bacteria</taxon>
        <taxon>Bacillati</taxon>
        <taxon>Bacillota</taxon>
        <taxon>Bacilli</taxon>
        <taxon>Lactobacillales</taxon>
        <taxon>Enterococcaceae</taxon>
        <taxon>Enterococcus</taxon>
    </lineage>
</organism>
<name>A0A286KC96_ENTAV</name>
<dbReference type="EMBL" id="KX976485">
    <property type="protein sequence ID" value="APB62539.1"/>
    <property type="molecule type" value="Genomic_DNA"/>
</dbReference>
<feature type="signal peptide" evidence="2">
    <location>
        <begin position="1"/>
        <end position="25"/>
    </location>
</feature>
<sequence length="279" mass="31532">MKLKSLGFLGLFVGCVIGLTACSQAESSKKSSDKEIAFAKVAKTDEQNLWFLIEGDQTAKTPIEQDAKIDSVIVTKNGKYKMFKTEVGNLSLSDVSTMSDDEIIENAEKYDQEKFENKLQSDTNDYESILQSAKEELTTEQGREFSDKSKIKELEEKIPLLESDMAKLKSIEYQAPKWKEISVEINKGNDGEKAKNEIISLSYNYLSSPIWSFSNFKELSSEGEKVELIDNSKKLELAVPVAFAEVNKKIFTGYTNKNMETILVKQVHNKDQKMVLDEE</sequence>